<comment type="caution">
    <text evidence="3">The sequence shown here is derived from an EMBL/GenBank/DDBJ whole genome shotgun (WGS) entry which is preliminary data.</text>
</comment>
<organism evidence="3 4">
    <name type="scientific">Deinobacterium chartae</name>
    <dbReference type="NCBI Taxonomy" id="521158"/>
    <lineage>
        <taxon>Bacteria</taxon>
        <taxon>Thermotogati</taxon>
        <taxon>Deinococcota</taxon>
        <taxon>Deinococci</taxon>
        <taxon>Deinococcales</taxon>
        <taxon>Deinococcaceae</taxon>
        <taxon>Deinobacterium</taxon>
    </lineage>
</organism>
<keyword evidence="2" id="KW-0812">Transmembrane</keyword>
<keyword evidence="2" id="KW-0472">Membrane</keyword>
<dbReference type="InterPro" id="IPR021435">
    <property type="entry name" value="DUF3084"/>
</dbReference>
<feature type="region of interest" description="Disordered" evidence="1">
    <location>
        <begin position="203"/>
        <end position="223"/>
    </location>
</feature>
<feature type="compositionally biased region" description="Low complexity" evidence="1">
    <location>
        <begin position="111"/>
        <end position="128"/>
    </location>
</feature>
<dbReference type="Proteomes" id="UP000569951">
    <property type="component" value="Unassembled WGS sequence"/>
</dbReference>
<name>A0A841HYE2_9DEIO</name>
<evidence type="ECO:0000256" key="1">
    <source>
        <dbReference type="SAM" id="MobiDB-lite"/>
    </source>
</evidence>
<sequence length="548" mass="60999">MLWLFLGFLVLVSGFVAYAGDEVGRRVGRKHIRLFGLRPKTSALIVAIGAGMLISLLSLGGFAVINRSAVRTVLEADRVREELADLKAQIQPMQQEIAAVRAELASASAQRDAARQQAQESARQRTQALADRDASRQQVLELRAEAARLAEETRRLEAETAQLNAQTAGLSEDVRELRATRDALQARAAQFEARTERAQQRARAAEAQRERAENTARALEARSSRLQEQLASLEAARDELEARNARLNQELRREKRELEALRVQLVPLQDQARRLQNQQVRLQRENSRLQADNQGLFDQGRMLKAESGRLQAQNDRLRADIAKLQGEFERLEDEARRLRLDYVRQSNELAAQRTGQYIVLRGDLVHQAVLEPTVGEAGLARVLREAQSRAYARGARGNPSAVLPAEQQQALLRRLETMQGAALLTLRSATNQVQGYPLTLEARLVPNTTVYPKAQPIRTRNITLGGALPKTSNEIREQIDELVESAVVALEALGVPAENIRDGGLSAADTFELINRLRTLRGTVSIGILSRNEVRPGDTIELYPLVLR</sequence>
<dbReference type="RefSeq" id="WP_183983611.1">
    <property type="nucleotide sequence ID" value="NZ_JACHHG010000001.1"/>
</dbReference>
<dbReference type="Gene3D" id="1.10.287.1490">
    <property type="match status" value="1"/>
</dbReference>
<protein>
    <submittedName>
        <fullName evidence="3">Uncharacterized protein (DUF3084 family)</fullName>
    </submittedName>
</protein>
<evidence type="ECO:0000256" key="2">
    <source>
        <dbReference type="SAM" id="Phobius"/>
    </source>
</evidence>
<dbReference type="AlphaFoldDB" id="A0A841HYE2"/>
<gene>
    <name evidence="3" type="ORF">HNR42_000217</name>
</gene>
<dbReference type="PANTHER" id="PTHR23159">
    <property type="entry name" value="CENTROSOMAL PROTEIN 2"/>
    <property type="match status" value="1"/>
</dbReference>
<dbReference type="Pfam" id="PF11283">
    <property type="entry name" value="DUF3084"/>
    <property type="match status" value="1"/>
</dbReference>
<feature type="region of interest" description="Disordered" evidence="1">
    <location>
        <begin position="111"/>
        <end position="132"/>
    </location>
</feature>
<keyword evidence="4" id="KW-1185">Reference proteome</keyword>
<feature type="transmembrane region" description="Helical" evidence="2">
    <location>
        <begin position="43"/>
        <end position="65"/>
    </location>
</feature>
<proteinExistence type="predicted"/>
<dbReference type="EMBL" id="JACHHG010000001">
    <property type="protein sequence ID" value="MBB6096805.1"/>
    <property type="molecule type" value="Genomic_DNA"/>
</dbReference>
<keyword evidence="2" id="KW-1133">Transmembrane helix</keyword>
<evidence type="ECO:0000313" key="4">
    <source>
        <dbReference type="Proteomes" id="UP000569951"/>
    </source>
</evidence>
<evidence type="ECO:0000313" key="3">
    <source>
        <dbReference type="EMBL" id="MBB6096805.1"/>
    </source>
</evidence>
<dbReference type="PANTHER" id="PTHR23159:SF60">
    <property type="entry name" value="SPINDLE ASSEMBLY ABNORMAL PROTEIN 4"/>
    <property type="match status" value="1"/>
</dbReference>
<reference evidence="3 4" key="1">
    <citation type="submission" date="2020-08" db="EMBL/GenBank/DDBJ databases">
        <title>Genomic Encyclopedia of Type Strains, Phase IV (KMG-IV): sequencing the most valuable type-strain genomes for metagenomic binning, comparative biology and taxonomic classification.</title>
        <authorList>
            <person name="Goeker M."/>
        </authorList>
    </citation>
    <scope>NUCLEOTIDE SEQUENCE [LARGE SCALE GENOMIC DNA]</scope>
    <source>
        <strain evidence="3 4">DSM 21458</strain>
    </source>
</reference>
<accession>A0A841HYE2</accession>